<evidence type="ECO:0000313" key="2">
    <source>
        <dbReference type="EMBL" id="KAG9480781.1"/>
    </source>
</evidence>
<dbReference type="OrthoDB" id="9949430at2759"/>
<dbReference type="GO" id="GO:0005634">
    <property type="term" value="C:nucleus"/>
    <property type="evidence" value="ECO:0007669"/>
    <property type="project" value="TreeGrafter"/>
</dbReference>
<feature type="region of interest" description="Disordered" evidence="1">
    <location>
        <begin position="306"/>
        <end position="342"/>
    </location>
</feature>
<keyword evidence="3" id="KW-1185">Reference proteome</keyword>
<dbReference type="Pfam" id="PF15673">
    <property type="entry name" value="Ciart"/>
    <property type="match status" value="1"/>
</dbReference>
<dbReference type="Proteomes" id="UP000770717">
    <property type="component" value="Unassembled WGS sequence"/>
</dbReference>
<dbReference type="EMBL" id="WNTK01000006">
    <property type="protein sequence ID" value="KAG9480781.1"/>
    <property type="molecule type" value="Genomic_DNA"/>
</dbReference>
<evidence type="ECO:0008006" key="4">
    <source>
        <dbReference type="Google" id="ProtNLM"/>
    </source>
</evidence>
<dbReference type="PANTHER" id="PTHR35441">
    <property type="entry name" value="CIRCADIAN-ASSOCIATED TRANSCRIPTIONAL REPRESSOR"/>
    <property type="match status" value="1"/>
</dbReference>
<dbReference type="GO" id="GO:0032922">
    <property type="term" value="P:circadian regulation of gene expression"/>
    <property type="evidence" value="ECO:0007669"/>
    <property type="project" value="InterPro"/>
</dbReference>
<dbReference type="PANTHER" id="PTHR35441:SF1">
    <property type="entry name" value="CIRCADIAN-ASSOCIATED TRANSCRIPTIONAL REPRESSOR"/>
    <property type="match status" value="1"/>
</dbReference>
<protein>
    <recommendedName>
        <fullName evidence="4">Circadian associated repressor of transcription</fullName>
    </recommendedName>
</protein>
<dbReference type="GO" id="GO:0045892">
    <property type="term" value="P:negative regulation of DNA-templated transcription"/>
    <property type="evidence" value="ECO:0007669"/>
    <property type="project" value="TreeGrafter"/>
</dbReference>
<sequence>MRQPGTPPKLLGEQRAQQTVGGAPDCSEAADSYMEDTESSDFLSSFDSLCSASNSTTTTTDQEGHKYADFDVFLTDPMEESSNKTEEDFENSNLIPNSRLTNADHPVLIRLENEYQARRTFWHQHSGQHLLYPGEVEGRTCTHEGHLTNEAIHKKRDKQMKHFVLREKEKLEAPQGLKRQRKPDAELSPSWWMDKESHASEGDRVFAQKCHDLQGFIKPLTDLLNGLKRGRYDRGLSSFQQSVAMDRIQRIVGVLQKPEMGERYLSTLLQVEMMLKVWFPEVASSLSSHSSSSSDYDMEEPRYKMAKQPNITSTEKKSCDLKPVTSSQSMNSPPNQPLQAPLHSDCACCKERAQVLAQWPNMNMTWMHTAPICNPPLSQVDLHHLNRALSQDLFGPNAPSCGIIFFVQNNQPSSLAPITVTQAEKSTAPKSPEELPTRSQSVPAIGQHHATESLEASRSLQLLPTCTHRPVGENT</sequence>
<name>A0A8J6F572_ELECQ</name>
<organism evidence="2 3">
    <name type="scientific">Eleutherodactylus coqui</name>
    <name type="common">Puerto Rican coqui</name>
    <dbReference type="NCBI Taxonomy" id="57060"/>
    <lineage>
        <taxon>Eukaryota</taxon>
        <taxon>Metazoa</taxon>
        <taxon>Chordata</taxon>
        <taxon>Craniata</taxon>
        <taxon>Vertebrata</taxon>
        <taxon>Euteleostomi</taxon>
        <taxon>Amphibia</taxon>
        <taxon>Batrachia</taxon>
        <taxon>Anura</taxon>
        <taxon>Neobatrachia</taxon>
        <taxon>Hyloidea</taxon>
        <taxon>Eleutherodactylidae</taxon>
        <taxon>Eleutherodactylinae</taxon>
        <taxon>Eleutherodactylus</taxon>
        <taxon>Eleutherodactylus</taxon>
    </lineage>
</organism>
<dbReference type="GO" id="GO:0000978">
    <property type="term" value="F:RNA polymerase II cis-regulatory region sequence-specific DNA binding"/>
    <property type="evidence" value="ECO:0007669"/>
    <property type="project" value="TreeGrafter"/>
</dbReference>
<evidence type="ECO:0000256" key="1">
    <source>
        <dbReference type="SAM" id="MobiDB-lite"/>
    </source>
</evidence>
<proteinExistence type="predicted"/>
<dbReference type="InterPro" id="IPR031373">
    <property type="entry name" value="Ciart"/>
</dbReference>
<evidence type="ECO:0000313" key="3">
    <source>
        <dbReference type="Proteomes" id="UP000770717"/>
    </source>
</evidence>
<accession>A0A8J6F572</accession>
<feature type="region of interest" description="Disordered" evidence="1">
    <location>
        <begin position="423"/>
        <end position="475"/>
    </location>
</feature>
<reference evidence="2" key="1">
    <citation type="thesis" date="2020" institute="ProQuest LLC" country="789 East Eisenhower Parkway, Ann Arbor, MI, USA">
        <title>Comparative Genomics and Chromosome Evolution.</title>
        <authorList>
            <person name="Mudd A.B."/>
        </authorList>
    </citation>
    <scope>NUCLEOTIDE SEQUENCE</scope>
    <source>
        <strain evidence="2">HN-11 Male</strain>
        <tissue evidence="2">Kidney and liver</tissue>
    </source>
</reference>
<comment type="caution">
    <text evidence="2">The sequence shown here is derived from an EMBL/GenBank/DDBJ whole genome shotgun (WGS) entry which is preliminary data.</text>
</comment>
<gene>
    <name evidence="2" type="ORF">GDO78_010182</name>
</gene>
<feature type="compositionally biased region" description="Polar residues" evidence="1">
    <location>
        <begin position="454"/>
        <end position="464"/>
    </location>
</feature>
<dbReference type="AlphaFoldDB" id="A0A8J6F572"/>
<feature type="region of interest" description="Disordered" evidence="1">
    <location>
        <begin position="1"/>
        <end position="39"/>
    </location>
</feature>